<dbReference type="PANTHER" id="PTHR19853">
    <property type="entry name" value="WD REPEAT CONTAINING PROTEIN 3 WDR3"/>
    <property type="match status" value="1"/>
</dbReference>
<protein>
    <recommendedName>
        <fullName evidence="5">Small-subunit processome Utp12 domain-containing protein</fullName>
    </recommendedName>
</protein>
<dbReference type="Gene3D" id="2.130.10.10">
    <property type="entry name" value="YVTN repeat-like/Quinoprotein amine dehydrogenase"/>
    <property type="match status" value="3"/>
</dbReference>
<dbReference type="PANTHER" id="PTHR19853:SF0">
    <property type="entry name" value="WD REPEAT-CONTAINING PROTEIN 3"/>
    <property type="match status" value="1"/>
</dbReference>
<feature type="repeat" description="WD" evidence="4">
    <location>
        <begin position="99"/>
        <end position="132"/>
    </location>
</feature>
<dbReference type="InterPro" id="IPR051570">
    <property type="entry name" value="TBC1_cilium_biogenesis"/>
</dbReference>
<proteinExistence type="inferred from homology"/>
<evidence type="ECO:0000313" key="7">
    <source>
        <dbReference type="Proteomes" id="UP000245609"/>
    </source>
</evidence>
<feature type="repeat" description="WD" evidence="4">
    <location>
        <begin position="202"/>
        <end position="225"/>
    </location>
</feature>
<feature type="repeat" description="WD" evidence="4">
    <location>
        <begin position="226"/>
        <end position="267"/>
    </location>
</feature>
<dbReference type="Pfam" id="PF04003">
    <property type="entry name" value="Utp12"/>
    <property type="match status" value="1"/>
</dbReference>
<dbReference type="FunFam" id="2.130.10.10:FF:000157">
    <property type="entry name" value="WD repeat domain 3"/>
    <property type="match status" value="1"/>
</dbReference>
<dbReference type="InterPro" id="IPR007148">
    <property type="entry name" value="SSU_processome_Utp12"/>
</dbReference>
<feature type="repeat" description="WD" evidence="4">
    <location>
        <begin position="720"/>
        <end position="752"/>
    </location>
</feature>
<dbReference type="PROSITE" id="PS00678">
    <property type="entry name" value="WD_REPEATS_1"/>
    <property type="match status" value="2"/>
</dbReference>
<dbReference type="InterPro" id="IPR020472">
    <property type="entry name" value="WD40_PAC1"/>
</dbReference>
<keyword evidence="7" id="KW-1185">Reference proteome</keyword>
<evidence type="ECO:0000313" key="6">
    <source>
        <dbReference type="EMBL" id="PVU84642.1"/>
    </source>
</evidence>
<evidence type="ECO:0000256" key="1">
    <source>
        <dbReference type="ARBA" id="ARBA00022574"/>
    </source>
</evidence>
<dbReference type="OrthoDB" id="407922at2759"/>
<dbReference type="InterPro" id="IPR015943">
    <property type="entry name" value="WD40/YVTN_repeat-like_dom_sf"/>
</dbReference>
<dbReference type="EMBL" id="MBFS01003861">
    <property type="protein sequence ID" value="PVU84642.1"/>
    <property type="molecule type" value="Genomic_DNA"/>
</dbReference>
<dbReference type="PROSITE" id="PS50294">
    <property type="entry name" value="WD_REPEATS_REGION"/>
    <property type="match status" value="5"/>
</dbReference>
<dbReference type="GO" id="GO:0032040">
    <property type="term" value="C:small-subunit processome"/>
    <property type="evidence" value="ECO:0007669"/>
    <property type="project" value="TreeGrafter"/>
</dbReference>
<name>A0A2T9XX30_9FUNG</name>
<feature type="repeat" description="WD" evidence="4">
    <location>
        <begin position="677"/>
        <end position="709"/>
    </location>
</feature>
<evidence type="ECO:0000259" key="5">
    <source>
        <dbReference type="Pfam" id="PF04003"/>
    </source>
</evidence>
<comment type="caution">
    <text evidence="6">The sequence shown here is derived from an EMBL/GenBank/DDBJ whole genome shotgun (WGS) entry which is preliminary data.</text>
</comment>
<dbReference type="Proteomes" id="UP000245609">
    <property type="component" value="Unassembled WGS sequence"/>
</dbReference>
<dbReference type="GO" id="GO:0034388">
    <property type="term" value="C:Pwp2p-containing subcomplex of 90S preribosome"/>
    <property type="evidence" value="ECO:0007669"/>
    <property type="project" value="TreeGrafter"/>
</dbReference>
<keyword evidence="1 4" id="KW-0853">WD repeat</keyword>
<dbReference type="Pfam" id="PF25173">
    <property type="entry name" value="Beta-prop_WDR3_1st"/>
    <property type="match status" value="1"/>
</dbReference>
<keyword evidence="2" id="KW-0677">Repeat</keyword>
<reference evidence="6 7" key="1">
    <citation type="journal article" date="2018" name="MBio">
        <title>Comparative Genomics Reveals the Core Gene Toolbox for the Fungus-Insect Symbiosis.</title>
        <authorList>
            <person name="Wang Y."/>
            <person name="Stata M."/>
            <person name="Wang W."/>
            <person name="Stajich J.E."/>
            <person name="White M.M."/>
            <person name="Moncalvo J.M."/>
        </authorList>
    </citation>
    <scope>NUCLEOTIDE SEQUENCE [LARGE SCALE GENOMIC DNA]</scope>
    <source>
        <strain evidence="6 7">SC-DP-2</strain>
    </source>
</reference>
<comment type="similarity">
    <text evidence="3">Belongs to the WD repeat WDR3/UTP12 family.</text>
</comment>
<dbReference type="SUPFAM" id="SSF50978">
    <property type="entry name" value="WD40 repeat-like"/>
    <property type="match status" value="2"/>
</dbReference>
<dbReference type="GO" id="GO:0030490">
    <property type="term" value="P:maturation of SSU-rRNA"/>
    <property type="evidence" value="ECO:0007669"/>
    <property type="project" value="TreeGrafter"/>
</dbReference>
<dbReference type="SMART" id="SM00320">
    <property type="entry name" value="WD40"/>
    <property type="match status" value="13"/>
</dbReference>
<dbReference type="InterPro" id="IPR001680">
    <property type="entry name" value="WD40_rpt"/>
</dbReference>
<evidence type="ECO:0000256" key="4">
    <source>
        <dbReference type="PROSITE-ProRule" id="PRU00221"/>
    </source>
</evidence>
<sequence>MVKVYQRYQPKATFGIISSPRSNTVFSSDSLYAIAGALDQVIVWDLRKAAIHKHWSDPENSSQVTVIARSCLDQYAVGYADGSIRFFSFSKDDSPFLIFNGHKSAISALSFDTTGTILCSGSSDTDLVLWDMVGEVGLFRLKGHKDQITDIAFLPLEASNTISGQSTQPDLDVGSSINSLVEQEDTLLESNTSAFSAGSSGFLITSSKDTLVKVWDLESRNCIQTITSHKSEVWSLSLSPDFKTLVTGSSDNGLRLFNVDPTSNPNSFNSQTETTQDESATLQNVIKGGTFNILQEAGVLQKHSKDRVISVHFHPSSKIFACLTNDKSIEFFYVCSNSELLKKISKKNRQSKKKSSDEQQPSLSVENSLALKFVSRQIIRLTSKVKSFDFNPLESKNTVVSKQGHHKVLFSLTNNSISIALLDNSVYLSSSANYSDSALVPKWQPSIERPGHRSEPKCIALSNDNELVATACVNVIRIWNVATNSCLREIPCSQVLCLVFLPGDQYLAAGTKIGTIELFDLSSNVLLSSFEAHANGCYAISVKPDKSGLVSGGADSQIKFWNFELYSPQSNGNSSSRNQDFSARKLTLVHTRTLKLSDSALSIAISPDSKLLAVSLLDTTVRVFYLDTLKFYLSLYGHKLPVLSIDISSDSQLLISGSADKNVKIWGLDFGDCHKSLFAHKDTVTCVKFVWDTHYFFSCSKDHVVSMWDADKFVKIQNMAKSPHSDVWALAVAKFGNFVVAASQDRTIRIWEKTEEPLFLEEERELELEQQNEQVLLDDLNSSIRNGLNPVGSVNVEDLEDGVAVSNNLNNETNENDNDARATDVYGVKHTLETLKSGEKLVEAVTLVQRELEVSEKYKEDLEKSKNNKMIPAPLPPPKNVILKAMNIDEPEEYLLSTIEKIRPSELEDAMLALPLEKFHTLLVCMNKWVQKKGSNVQLVTKILSFLLKSNIHQVNNMQHLRQDLMSLRDNLRSFITQQKSVVGVNLSYLKSLQKDWELHATKDLFDETAISEKLDSKVLKRKFLGFATN</sequence>
<dbReference type="InterPro" id="IPR036322">
    <property type="entry name" value="WD40_repeat_dom_sf"/>
</dbReference>
<organism evidence="6 7">
    <name type="scientific">Smittium megazygosporum</name>
    <dbReference type="NCBI Taxonomy" id="133381"/>
    <lineage>
        <taxon>Eukaryota</taxon>
        <taxon>Fungi</taxon>
        <taxon>Fungi incertae sedis</taxon>
        <taxon>Zoopagomycota</taxon>
        <taxon>Kickxellomycotina</taxon>
        <taxon>Harpellomycetes</taxon>
        <taxon>Harpellales</taxon>
        <taxon>Legeriomycetaceae</taxon>
        <taxon>Smittium</taxon>
    </lineage>
</organism>
<dbReference type="InterPro" id="IPR019775">
    <property type="entry name" value="WD40_repeat_CS"/>
</dbReference>
<dbReference type="PRINTS" id="PR00320">
    <property type="entry name" value="GPROTEINBRPT"/>
</dbReference>
<evidence type="ECO:0000256" key="3">
    <source>
        <dbReference type="ARBA" id="ARBA00038229"/>
    </source>
</evidence>
<dbReference type="STRING" id="133381.A0A2T9XX30"/>
<feature type="repeat" description="WD" evidence="4">
    <location>
        <begin position="635"/>
        <end position="676"/>
    </location>
</feature>
<dbReference type="PROSITE" id="PS50082">
    <property type="entry name" value="WD_REPEATS_2"/>
    <property type="match status" value="7"/>
</dbReference>
<feature type="repeat" description="WD" evidence="4">
    <location>
        <begin position="530"/>
        <end position="564"/>
    </location>
</feature>
<dbReference type="GO" id="GO:0030515">
    <property type="term" value="F:snoRNA binding"/>
    <property type="evidence" value="ECO:0007669"/>
    <property type="project" value="TreeGrafter"/>
</dbReference>
<dbReference type="Pfam" id="PF25172">
    <property type="entry name" value="Beta-prop_WDR3_2nd"/>
    <property type="match status" value="1"/>
</dbReference>
<accession>A0A2T9XX30</accession>
<dbReference type="AlphaFoldDB" id="A0A2T9XX30"/>
<evidence type="ECO:0000256" key="2">
    <source>
        <dbReference type="ARBA" id="ARBA00022737"/>
    </source>
</evidence>
<feature type="domain" description="Small-subunit processome Utp12" evidence="5">
    <location>
        <begin position="891"/>
        <end position="993"/>
    </location>
</feature>
<dbReference type="CDD" id="cd00200">
    <property type="entry name" value="WD40"/>
    <property type="match status" value="1"/>
</dbReference>
<gene>
    <name evidence="6" type="ORF">BB560_007297</name>
</gene>